<dbReference type="InterPro" id="IPR057207">
    <property type="entry name" value="FBXL15_LRR"/>
</dbReference>
<gene>
    <name evidence="12" type="ORF">KQ657_002364</name>
</gene>
<keyword evidence="2" id="KW-0813">Transport</keyword>
<comment type="caution">
    <text evidence="12">The sequence shown here is derived from an EMBL/GenBank/DDBJ whole genome shotgun (WGS) entry which is preliminary data.</text>
</comment>
<dbReference type="SUPFAM" id="SSF81383">
    <property type="entry name" value="F-box domain"/>
    <property type="match status" value="1"/>
</dbReference>
<keyword evidence="13" id="KW-1185">Reference proteome</keyword>
<evidence type="ECO:0000313" key="13">
    <source>
        <dbReference type="Proteomes" id="UP000790833"/>
    </source>
</evidence>
<dbReference type="InterPro" id="IPR032675">
    <property type="entry name" value="LRR_dom_sf"/>
</dbReference>
<feature type="domain" description="Cyclic nucleotide-binding" evidence="10">
    <location>
        <begin position="181"/>
        <end position="298"/>
    </location>
</feature>
<feature type="compositionally biased region" description="Pro residues" evidence="9">
    <location>
        <begin position="404"/>
        <end position="419"/>
    </location>
</feature>
<keyword evidence="6" id="KW-0472">Membrane</keyword>
<feature type="region of interest" description="Disordered" evidence="9">
    <location>
        <begin position="378"/>
        <end position="434"/>
    </location>
</feature>
<dbReference type="Gene3D" id="3.80.10.10">
    <property type="entry name" value="Ribonuclease Inhibitor"/>
    <property type="match status" value="3"/>
</dbReference>
<dbReference type="SMART" id="SM00100">
    <property type="entry name" value="cNMP"/>
    <property type="match status" value="2"/>
</dbReference>
<evidence type="ECO:0000256" key="6">
    <source>
        <dbReference type="ARBA" id="ARBA00023136"/>
    </source>
</evidence>
<sequence length="1263" mass="139463">MDGMKKLFQPATPSPLALVPTAPTVAPSTDSDKHEGSFGSGGGGGDGTSKRRFKSKSAPAPHGDTLRKSPLTEVSVEMSDHLQSDGTEKNAIESSNVELVNDKHQEESNSEVNKRGNEDIANVNEHNQEQTPSITESSADDSDYDYDEHDYDDDDGDNSSDDTYGQSIPLEFLDRLRTFNLFNKAPKSFHTKVASKLSLMRFHPQDCIISKNDPAKAMYWILRGSVSVTSPDGETIYAELARGQFFGEIGILFNRPRTATVIARTKVLVGVLARDALNQVLKSYPSIERRIRDEAQERLAMQEKKIKLEIPTLIAKHSNYMYQPHKDGINALKMATAAGHAMPVPSIAPLNGDFRSILSPSPPPTCISPASVAATVGTSASPARQPPAALPASTSTSISMSVSSPPPQLHLPHPIPLHPPSAGSLLSKTTTSSMPTSPINPLFLQQQRSSFKESTRYSLPLPKNSDNVDSTISIQEFLKNLPIFQSLPLKPLHQLALLVDPLHYRSFETIFKRGDVSSDIYFIIHGEVEVVVSHDSPNQSNISRIDTILGRLYAGSYFGEMSFLSLINEGPKSETIRSATIRSVTNVELIVVKSESLLKLCLEYPVIADHFRQTAMKRRSENANVTTATGPSAGPAESNERDKKKLSIDYLINGRDTSPSSFKLPLFTSPTTEVEDPIGRPESPPEPNQSAFFNSNWSFGNAPSSSSTTGGKSIEVPLRAHTGSPTSFDPKPDSPLSVEGTISRSISPTSMLQSADSSSVTSLTKGWSSGVSISSNADDERRFKRRKSSTSASNSSNIPMISLPPLNPVLPSINKFTNFQNDKVLPSFQYLPHNKRVRLQLIQARRRLSVLANHGTIPDRLLIKVFEYMTLPELMKLRCVCKRWRSLLYTAPNLFRRLNLTPWNVSIDDKVLCQITDFVGSRPEWIDISNCFHITDEGFSYMVNEIGMHGKIKCIKMKSAWDVSAMAIMDLGVPSVGHYLEEIDLSNCRRVRDNVLERLLGWDNDNQQEKHEQELHLDPQQQQQLQYRLPWGPPGGRGGFPDGVDEDKDLEVGCKNLRSINVGYCKHLTDNIMFHIANHANKRLESLDLTRCTTITDVGFQYWAYQSFPNLKKLSLKDCTFLTDKSIIAIANAATNLEILDLNFCCAISDVSIEVLCLGCPNLRELDLSFCGSAVSDSSLVTISLHLRHLERLIIKGCIRVTRAGIDALLSGCSPMNYINISQCKNAHIYPGRVPAQRLQVNPQTKSAFVTAGPYHNIIEIVI</sequence>
<dbReference type="PROSITE" id="PS00889">
    <property type="entry name" value="CNMP_BINDING_2"/>
    <property type="match status" value="1"/>
</dbReference>
<evidence type="ECO:0000256" key="2">
    <source>
        <dbReference type="ARBA" id="ARBA00022448"/>
    </source>
</evidence>
<evidence type="ECO:0000259" key="10">
    <source>
        <dbReference type="PROSITE" id="PS50042"/>
    </source>
</evidence>
<keyword evidence="3" id="KW-0812">Transmembrane</keyword>
<dbReference type="GO" id="GO:0005221">
    <property type="term" value="F:intracellularly cyclic nucleotide-activated monoatomic cation channel activity"/>
    <property type="evidence" value="ECO:0007669"/>
    <property type="project" value="InterPro"/>
</dbReference>
<feature type="domain" description="F-box" evidence="11">
    <location>
        <begin position="851"/>
        <end position="898"/>
    </location>
</feature>
<evidence type="ECO:0000313" key="12">
    <source>
        <dbReference type="EMBL" id="KAG7195977.1"/>
    </source>
</evidence>
<feature type="compositionally biased region" description="Acidic residues" evidence="9">
    <location>
        <begin position="138"/>
        <end position="160"/>
    </location>
</feature>
<feature type="compositionally biased region" description="Basic and acidic residues" evidence="9">
    <location>
        <begin position="78"/>
        <end position="91"/>
    </location>
</feature>
<reference evidence="12" key="1">
    <citation type="submission" date="2021-03" db="EMBL/GenBank/DDBJ databases">
        <authorList>
            <person name="Palmer J.M."/>
        </authorList>
    </citation>
    <scope>NUCLEOTIDE SEQUENCE</scope>
    <source>
        <strain evidence="12">ARV_011</strain>
    </source>
</reference>
<dbReference type="PROSITE" id="PS50042">
    <property type="entry name" value="CNMP_BINDING_3"/>
    <property type="match status" value="2"/>
</dbReference>
<dbReference type="InterPro" id="IPR001810">
    <property type="entry name" value="F-box_dom"/>
</dbReference>
<feature type="region of interest" description="Disordered" evidence="9">
    <location>
        <begin position="617"/>
        <end position="642"/>
    </location>
</feature>
<feature type="compositionally biased region" description="Low complexity" evidence="9">
    <location>
        <begin position="420"/>
        <end position="434"/>
    </location>
</feature>
<feature type="compositionally biased region" description="Basic and acidic residues" evidence="9">
    <location>
        <begin position="100"/>
        <end position="118"/>
    </location>
</feature>
<evidence type="ECO:0000256" key="3">
    <source>
        <dbReference type="ARBA" id="ARBA00022692"/>
    </source>
</evidence>
<dbReference type="InterPro" id="IPR018488">
    <property type="entry name" value="cNMP-bd_CS"/>
</dbReference>
<dbReference type="Pfam" id="PF00027">
    <property type="entry name" value="cNMP_binding"/>
    <property type="match status" value="2"/>
</dbReference>
<protein>
    <submittedName>
        <fullName evidence="12">Uncharacterized protein</fullName>
    </submittedName>
</protein>
<dbReference type="RefSeq" id="XP_043051522.1">
    <property type="nucleotide sequence ID" value="XM_043193134.1"/>
</dbReference>
<proteinExistence type="predicted"/>
<dbReference type="SMART" id="SM00367">
    <property type="entry name" value="LRR_CC"/>
    <property type="match status" value="8"/>
</dbReference>
<dbReference type="PANTHER" id="PTHR45638">
    <property type="entry name" value="CYCLIC NUCLEOTIDE-GATED CATION CHANNEL SUBUNIT A"/>
    <property type="match status" value="1"/>
</dbReference>
<feature type="compositionally biased region" description="Gly residues" evidence="9">
    <location>
        <begin position="38"/>
        <end position="47"/>
    </location>
</feature>
<dbReference type="OrthoDB" id="421226at2759"/>
<feature type="compositionally biased region" description="Low complexity" evidence="9">
    <location>
        <begin position="391"/>
        <end position="403"/>
    </location>
</feature>
<evidence type="ECO:0000256" key="1">
    <source>
        <dbReference type="ARBA" id="ARBA00004141"/>
    </source>
</evidence>
<dbReference type="GeneID" id="66115738"/>
<dbReference type="InterPro" id="IPR006553">
    <property type="entry name" value="Leu-rich_rpt_Cys-con_subtyp"/>
</dbReference>
<dbReference type="FunFam" id="2.60.120.10:FF:000057">
    <property type="entry name" value="Cyclic nucleotide-binding domain protein"/>
    <property type="match status" value="1"/>
</dbReference>
<feature type="compositionally biased region" description="Polar residues" evidence="9">
    <location>
        <begin position="740"/>
        <end position="776"/>
    </location>
</feature>
<dbReference type="Pfam" id="PF25372">
    <property type="entry name" value="DUF7885"/>
    <property type="match status" value="1"/>
</dbReference>
<dbReference type="PROSITE" id="PS50181">
    <property type="entry name" value="FBOX"/>
    <property type="match status" value="1"/>
</dbReference>
<dbReference type="InterPro" id="IPR014710">
    <property type="entry name" value="RmlC-like_jellyroll"/>
</dbReference>
<organism evidence="12 13">
    <name type="scientific">Scheffersomyces spartinae</name>
    <dbReference type="NCBI Taxonomy" id="45513"/>
    <lineage>
        <taxon>Eukaryota</taxon>
        <taxon>Fungi</taxon>
        <taxon>Dikarya</taxon>
        <taxon>Ascomycota</taxon>
        <taxon>Saccharomycotina</taxon>
        <taxon>Pichiomycetes</taxon>
        <taxon>Debaryomycetaceae</taxon>
        <taxon>Scheffersomyces</taxon>
    </lineage>
</organism>
<evidence type="ECO:0000256" key="5">
    <source>
        <dbReference type="ARBA" id="ARBA00023065"/>
    </source>
</evidence>
<keyword evidence="4" id="KW-1133">Transmembrane helix</keyword>
<dbReference type="SMART" id="SM00256">
    <property type="entry name" value="FBOX"/>
    <property type="match status" value="1"/>
</dbReference>
<dbReference type="Pfam" id="PF12937">
    <property type="entry name" value="F-box-like"/>
    <property type="match status" value="1"/>
</dbReference>
<dbReference type="Gene3D" id="2.60.120.10">
    <property type="entry name" value="Jelly Rolls"/>
    <property type="match status" value="2"/>
</dbReference>
<dbReference type="GO" id="GO:0016020">
    <property type="term" value="C:membrane"/>
    <property type="evidence" value="ECO:0007669"/>
    <property type="project" value="UniProtKB-SubCell"/>
</dbReference>
<dbReference type="PANTHER" id="PTHR45638:SF24">
    <property type="entry name" value="CYCLIC NUCLEOTIDE-BINDING DOMAIN PROTEIN (AFU_ORTHOLOGUE AFUA_2G03170)"/>
    <property type="match status" value="1"/>
</dbReference>
<evidence type="ECO:0000256" key="4">
    <source>
        <dbReference type="ARBA" id="ARBA00022989"/>
    </source>
</evidence>
<evidence type="ECO:0000256" key="9">
    <source>
        <dbReference type="SAM" id="MobiDB-lite"/>
    </source>
</evidence>
<feature type="compositionally biased region" description="Polar residues" evidence="9">
    <location>
        <begin position="688"/>
        <end position="711"/>
    </location>
</feature>
<evidence type="ECO:0000256" key="8">
    <source>
        <dbReference type="ARBA" id="ARBA00023303"/>
    </source>
</evidence>
<dbReference type="AlphaFoldDB" id="A0A9P8AKJ5"/>
<dbReference type="InterPro" id="IPR036047">
    <property type="entry name" value="F-box-like_dom_sf"/>
</dbReference>
<dbReference type="InterPro" id="IPR050866">
    <property type="entry name" value="CNG_cation_channel"/>
</dbReference>
<dbReference type="SUPFAM" id="SSF51206">
    <property type="entry name" value="cAMP-binding domain-like"/>
    <property type="match status" value="2"/>
</dbReference>
<keyword evidence="7" id="KW-1071">Ligand-gated ion channel</keyword>
<evidence type="ECO:0000256" key="7">
    <source>
        <dbReference type="ARBA" id="ARBA00023286"/>
    </source>
</evidence>
<comment type="subcellular location">
    <subcellularLocation>
        <location evidence="1">Membrane</location>
        <topology evidence="1">Multi-pass membrane protein</topology>
    </subcellularLocation>
</comment>
<dbReference type="GO" id="GO:0044877">
    <property type="term" value="F:protein-containing complex binding"/>
    <property type="evidence" value="ECO:0007669"/>
    <property type="project" value="TreeGrafter"/>
</dbReference>
<feature type="region of interest" description="Disordered" evidence="9">
    <location>
        <begin position="1"/>
        <end position="165"/>
    </location>
</feature>
<keyword evidence="8" id="KW-0407">Ion channel</keyword>
<evidence type="ECO:0000259" key="11">
    <source>
        <dbReference type="PROSITE" id="PS50181"/>
    </source>
</evidence>
<feature type="domain" description="Cyclic nucleotide-binding" evidence="10">
    <location>
        <begin position="483"/>
        <end position="600"/>
    </location>
</feature>
<dbReference type="EMBL" id="JAHMUF010000002">
    <property type="protein sequence ID" value="KAG7195977.1"/>
    <property type="molecule type" value="Genomic_DNA"/>
</dbReference>
<dbReference type="CDD" id="cd00038">
    <property type="entry name" value="CAP_ED"/>
    <property type="match status" value="2"/>
</dbReference>
<dbReference type="InterPro" id="IPR000595">
    <property type="entry name" value="cNMP-bd_dom"/>
</dbReference>
<dbReference type="InterPro" id="IPR018490">
    <property type="entry name" value="cNMP-bd_dom_sf"/>
</dbReference>
<name>A0A9P8AKJ5_9ASCO</name>
<dbReference type="SUPFAM" id="SSF52047">
    <property type="entry name" value="RNI-like"/>
    <property type="match status" value="1"/>
</dbReference>
<feature type="region of interest" description="Disordered" evidence="9">
    <location>
        <begin position="661"/>
        <end position="797"/>
    </location>
</feature>
<dbReference type="Proteomes" id="UP000790833">
    <property type="component" value="Unassembled WGS sequence"/>
</dbReference>
<keyword evidence="5" id="KW-0406">Ion transport</keyword>
<accession>A0A9P8AKJ5</accession>